<dbReference type="Proteomes" id="UP000237347">
    <property type="component" value="Unassembled WGS sequence"/>
</dbReference>
<organism evidence="2 3">
    <name type="scientific">Quercus suber</name>
    <name type="common">Cork oak</name>
    <dbReference type="NCBI Taxonomy" id="58331"/>
    <lineage>
        <taxon>Eukaryota</taxon>
        <taxon>Viridiplantae</taxon>
        <taxon>Streptophyta</taxon>
        <taxon>Embryophyta</taxon>
        <taxon>Tracheophyta</taxon>
        <taxon>Spermatophyta</taxon>
        <taxon>Magnoliopsida</taxon>
        <taxon>eudicotyledons</taxon>
        <taxon>Gunneridae</taxon>
        <taxon>Pentapetalae</taxon>
        <taxon>rosids</taxon>
        <taxon>fabids</taxon>
        <taxon>Fagales</taxon>
        <taxon>Fagaceae</taxon>
        <taxon>Quercus</taxon>
    </lineage>
</organism>
<gene>
    <name evidence="2" type="ORF">CFP56_020635</name>
</gene>
<reference evidence="2 3" key="1">
    <citation type="journal article" date="2018" name="Sci. Data">
        <title>The draft genome sequence of cork oak.</title>
        <authorList>
            <person name="Ramos A.M."/>
            <person name="Usie A."/>
            <person name="Barbosa P."/>
            <person name="Barros P.M."/>
            <person name="Capote T."/>
            <person name="Chaves I."/>
            <person name="Simoes F."/>
            <person name="Abreu I."/>
            <person name="Carrasquinho I."/>
            <person name="Faro C."/>
            <person name="Guimaraes J.B."/>
            <person name="Mendonca D."/>
            <person name="Nobrega F."/>
            <person name="Rodrigues L."/>
            <person name="Saibo N.J.M."/>
            <person name="Varela M.C."/>
            <person name="Egas C."/>
            <person name="Matos J."/>
            <person name="Miguel C.M."/>
            <person name="Oliveira M.M."/>
            <person name="Ricardo C.P."/>
            <person name="Goncalves S."/>
        </authorList>
    </citation>
    <scope>NUCLEOTIDE SEQUENCE [LARGE SCALE GENOMIC DNA]</scope>
    <source>
        <strain evidence="3">cv. HL8</strain>
    </source>
</reference>
<evidence type="ECO:0000313" key="3">
    <source>
        <dbReference type="Proteomes" id="UP000237347"/>
    </source>
</evidence>
<feature type="region of interest" description="Disordered" evidence="1">
    <location>
        <begin position="1"/>
        <end position="24"/>
    </location>
</feature>
<protein>
    <submittedName>
        <fullName evidence="2">Uncharacterized protein</fullName>
    </submittedName>
</protein>
<name>A0AAW0KES3_QUESU</name>
<proteinExistence type="predicted"/>
<feature type="region of interest" description="Disordered" evidence="1">
    <location>
        <begin position="44"/>
        <end position="101"/>
    </location>
</feature>
<evidence type="ECO:0000313" key="2">
    <source>
        <dbReference type="EMBL" id="KAK7837888.1"/>
    </source>
</evidence>
<dbReference type="EMBL" id="PKMF04000319">
    <property type="protein sequence ID" value="KAK7837888.1"/>
    <property type="molecule type" value="Genomic_DNA"/>
</dbReference>
<dbReference type="PANTHER" id="PTHR35218">
    <property type="entry name" value="RNASE H DOMAIN-CONTAINING PROTEIN"/>
    <property type="match status" value="1"/>
</dbReference>
<feature type="compositionally biased region" description="Basic residues" evidence="1">
    <location>
        <begin position="1"/>
        <end position="12"/>
    </location>
</feature>
<feature type="non-terminal residue" evidence="2">
    <location>
        <position position="284"/>
    </location>
</feature>
<sequence length="284" mass="31320">MTRKKQGNRINKKSSGGEPLKAAVNESKFPYSVPLFKAGVGLAKEGKRKASGSPEPNKVEPSGSGPTNHADKGLRNLKPSKGQKEAVRSSQMEPPTATSSSLVKPVRIRVVIVEEPGWKMMEQHRWICKLGKLIQPKVDTDGKKVANKPPYLNLSNGEQKLTETDLDMPFHDRGQLAILGQRDDDGSAPTMCLSHSKEGLLQEIEKPDWMEFEEGGALKPSLQSSVRDLVANHDPTMIVVMETRIGNDKAQDITDRLPFQGALYTDSIDFAGGLWLLWDPDRVE</sequence>
<evidence type="ECO:0000256" key="1">
    <source>
        <dbReference type="SAM" id="MobiDB-lite"/>
    </source>
</evidence>
<comment type="caution">
    <text evidence="2">The sequence shown here is derived from an EMBL/GenBank/DDBJ whole genome shotgun (WGS) entry which is preliminary data.</text>
</comment>
<keyword evidence="3" id="KW-1185">Reference proteome</keyword>
<accession>A0AAW0KES3</accession>
<dbReference type="AlphaFoldDB" id="A0AAW0KES3"/>
<feature type="compositionally biased region" description="Polar residues" evidence="1">
    <location>
        <begin position="88"/>
        <end position="101"/>
    </location>
</feature>
<dbReference type="PANTHER" id="PTHR35218:SF9">
    <property type="entry name" value="ENDONUCLEASE_EXONUCLEASE_PHOSPHATASE DOMAIN-CONTAINING PROTEIN"/>
    <property type="match status" value="1"/>
</dbReference>